<evidence type="ECO:0000256" key="4">
    <source>
        <dbReference type="ARBA" id="ARBA00022989"/>
    </source>
</evidence>
<feature type="transmembrane region" description="Helical" evidence="6">
    <location>
        <begin position="155"/>
        <end position="175"/>
    </location>
</feature>
<evidence type="ECO:0008006" key="9">
    <source>
        <dbReference type="Google" id="ProtNLM"/>
    </source>
</evidence>
<comment type="subcellular location">
    <subcellularLocation>
        <location evidence="1">Cell membrane</location>
        <topology evidence="1">Multi-pass membrane protein</topology>
    </subcellularLocation>
</comment>
<proteinExistence type="predicted"/>
<evidence type="ECO:0000256" key="2">
    <source>
        <dbReference type="ARBA" id="ARBA00022475"/>
    </source>
</evidence>
<dbReference type="EnsemblMetazoa" id="AMAM017609-RA">
    <property type="protein sequence ID" value="AMAM017609-PA"/>
    <property type="gene ID" value="AMAM017609"/>
</dbReference>
<protein>
    <recommendedName>
        <fullName evidence="9">Gustatory receptor</fullName>
    </recommendedName>
</protein>
<feature type="transmembrane region" description="Helical" evidence="6">
    <location>
        <begin position="37"/>
        <end position="56"/>
    </location>
</feature>
<reference evidence="8" key="1">
    <citation type="submission" date="2013-09" db="EMBL/GenBank/DDBJ databases">
        <title>The Genome Sequence of Anopheles maculatus species B.</title>
        <authorList>
            <consortium name="The Broad Institute Genomics Platform"/>
            <person name="Neafsey D.E."/>
            <person name="Besansky N."/>
            <person name="Howell P."/>
            <person name="Walton C."/>
            <person name="Young S.K."/>
            <person name="Zeng Q."/>
            <person name="Gargeya S."/>
            <person name="Fitzgerald M."/>
            <person name="Haas B."/>
            <person name="Abouelleil A."/>
            <person name="Allen A.W."/>
            <person name="Alvarado L."/>
            <person name="Arachchi H.M."/>
            <person name="Berlin A.M."/>
            <person name="Chapman S.B."/>
            <person name="Gainer-Dewar J."/>
            <person name="Goldberg J."/>
            <person name="Griggs A."/>
            <person name="Gujja S."/>
            <person name="Hansen M."/>
            <person name="Howarth C."/>
            <person name="Imamovic A."/>
            <person name="Ireland A."/>
            <person name="Larimer J."/>
            <person name="McCowan C."/>
            <person name="Murphy C."/>
            <person name="Pearson M."/>
            <person name="Poon T.W."/>
            <person name="Priest M."/>
            <person name="Roberts A."/>
            <person name="Saif S."/>
            <person name="Shea T."/>
            <person name="Sisk P."/>
            <person name="Sykes S."/>
            <person name="Wortman J."/>
            <person name="Nusbaum C."/>
            <person name="Birren B."/>
        </authorList>
    </citation>
    <scope>NUCLEOTIDE SEQUENCE [LARGE SCALE GENOMIC DNA]</scope>
    <source>
        <strain evidence="8">maculatus3</strain>
    </source>
</reference>
<name>A0A182T1A5_9DIPT</name>
<evidence type="ECO:0000256" key="1">
    <source>
        <dbReference type="ARBA" id="ARBA00004651"/>
    </source>
</evidence>
<evidence type="ECO:0000313" key="8">
    <source>
        <dbReference type="Proteomes" id="UP000075901"/>
    </source>
</evidence>
<evidence type="ECO:0000256" key="6">
    <source>
        <dbReference type="SAM" id="Phobius"/>
    </source>
</evidence>
<organism evidence="7 8">
    <name type="scientific">Anopheles maculatus</name>
    <dbReference type="NCBI Taxonomy" id="74869"/>
    <lineage>
        <taxon>Eukaryota</taxon>
        <taxon>Metazoa</taxon>
        <taxon>Ecdysozoa</taxon>
        <taxon>Arthropoda</taxon>
        <taxon>Hexapoda</taxon>
        <taxon>Insecta</taxon>
        <taxon>Pterygota</taxon>
        <taxon>Neoptera</taxon>
        <taxon>Endopterygota</taxon>
        <taxon>Diptera</taxon>
        <taxon>Nematocera</taxon>
        <taxon>Culicoidea</taxon>
        <taxon>Culicidae</taxon>
        <taxon>Anophelinae</taxon>
        <taxon>Anopheles</taxon>
        <taxon>Anopheles maculatus group</taxon>
    </lineage>
</organism>
<evidence type="ECO:0000256" key="3">
    <source>
        <dbReference type="ARBA" id="ARBA00022692"/>
    </source>
</evidence>
<keyword evidence="8" id="KW-1185">Reference proteome</keyword>
<keyword evidence="2" id="KW-1003">Cell membrane</keyword>
<dbReference type="GO" id="GO:0005886">
    <property type="term" value="C:plasma membrane"/>
    <property type="evidence" value="ECO:0007669"/>
    <property type="project" value="UniProtKB-SubCell"/>
</dbReference>
<dbReference type="Proteomes" id="UP000075901">
    <property type="component" value="Unassembled WGS sequence"/>
</dbReference>
<feature type="transmembrane region" description="Helical" evidence="6">
    <location>
        <begin position="181"/>
        <end position="199"/>
    </location>
</feature>
<keyword evidence="3 6" id="KW-0812">Transmembrane</keyword>
<reference evidence="7" key="2">
    <citation type="submission" date="2020-05" db="UniProtKB">
        <authorList>
            <consortium name="EnsemblMetazoa"/>
        </authorList>
    </citation>
    <scope>IDENTIFICATION</scope>
    <source>
        <strain evidence="7">maculatus3</strain>
    </source>
</reference>
<feature type="transmembrane region" description="Helical" evidence="6">
    <location>
        <begin position="6"/>
        <end position="25"/>
    </location>
</feature>
<accession>A0A182T1A5</accession>
<keyword evidence="5 6" id="KW-0472">Membrane</keyword>
<evidence type="ECO:0000313" key="7">
    <source>
        <dbReference type="EnsemblMetazoa" id="AMAM017609-PA"/>
    </source>
</evidence>
<dbReference type="VEuPathDB" id="VectorBase:AMAM017609"/>
<feature type="transmembrane region" description="Helical" evidence="6">
    <location>
        <begin position="123"/>
        <end position="143"/>
    </location>
</feature>
<sequence length="206" mass="23450">MAKISVVKVINFIVLNLLLIVVAVIHHSIPYDLVNNGSIIVTYGIRTLLVGVYILSRRFEHLNDVLELRFDTSNGERDGSWLNETKYRNGSILERVRGVQKLSDLYHQLNAITDHMNGVFGEVFLANMLVVMLFCTFNIFALFKVYASNDLSTRMFTAFNLCGTSYYTMMFMLISNMARTVAKQTVVVLVSYLVILLQFDASIRTK</sequence>
<dbReference type="GO" id="GO:0050909">
    <property type="term" value="P:sensory perception of taste"/>
    <property type="evidence" value="ECO:0007669"/>
    <property type="project" value="InterPro"/>
</dbReference>
<dbReference type="InterPro" id="IPR013604">
    <property type="entry name" value="7TM_chemorcpt"/>
</dbReference>
<dbReference type="Pfam" id="PF08395">
    <property type="entry name" value="7tm_7"/>
    <property type="match status" value="1"/>
</dbReference>
<evidence type="ECO:0000256" key="5">
    <source>
        <dbReference type="ARBA" id="ARBA00023136"/>
    </source>
</evidence>
<dbReference type="AlphaFoldDB" id="A0A182T1A5"/>
<keyword evidence="4 6" id="KW-1133">Transmembrane helix</keyword>